<dbReference type="InterPro" id="IPR050300">
    <property type="entry name" value="GDXG_lipolytic_enzyme"/>
</dbReference>
<dbReference type="SUPFAM" id="SSF53474">
    <property type="entry name" value="alpha/beta-Hydrolases"/>
    <property type="match status" value="1"/>
</dbReference>
<dbReference type="Gene3D" id="3.40.50.1820">
    <property type="entry name" value="alpha/beta hydrolase"/>
    <property type="match status" value="1"/>
</dbReference>
<gene>
    <name evidence="3" type="ORF">M8A51_16330</name>
</gene>
<dbReference type="PANTHER" id="PTHR48081">
    <property type="entry name" value="AB HYDROLASE SUPERFAMILY PROTEIN C4A8.06C"/>
    <property type="match status" value="1"/>
</dbReference>
<proteinExistence type="predicted"/>
<evidence type="ECO:0000259" key="2">
    <source>
        <dbReference type="Pfam" id="PF07859"/>
    </source>
</evidence>
<dbReference type="Proteomes" id="UP001165541">
    <property type="component" value="Unassembled WGS sequence"/>
</dbReference>
<feature type="domain" description="Alpha/beta hydrolase fold-3" evidence="2">
    <location>
        <begin position="83"/>
        <end position="289"/>
    </location>
</feature>
<reference evidence="3" key="1">
    <citation type="submission" date="2022-05" db="EMBL/GenBank/DDBJ databases">
        <title>Schlegelella sp. nov., isolated from mangrove soil.</title>
        <authorList>
            <person name="Liu Y."/>
            <person name="Ge X."/>
            <person name="Liu W."/>
        </authorList>
    </citation>
    <scope>NUCLEOTIDE SEQUENCE</scope>
    <source>
        <strain evidence="3">S2-27</strain>
    </source>
</reference>
<accession>A0ABT0YRZ8</accession>
<keyword evidence="4" id="KW-1185">Reference proteome</keyword>
<keyword evidence="1 3" id="KW-0378">Hydrolase</keyword>
<dbReference type="RefSeq" id="WP_251779740.1">
    <property type="nucleotide sequence ID" value="NZ_JAMKFE010000010.1"/>
</dbReference>
<dbReference type="InterPro" id="IPR013094">
    <property type="entry name" value="AB_hydrolase_3"/>
</dbReference>
<dbReference type="Pfam" id="PF07859">
    <property type="entry name" value="Abhydrolase_3"/>
    <property type="match status" value="1"/>
</dbReference>
<evidence type="ECO:0000313" key="3">
    <source>
        <dbReference type="EMBL" id="MCM5681094.1"/>
    </source>
</evidence>
<dbReference type="EMBL" id="JAMKFE010000010">
    <property type="protein sequence ID" value="MCM5681094.1"/>
    <property type="molecule type" value="Genomic_DNA"/>
</dbReference>
<evidence type="ECO:0000256" key="1">
    <source>
        <dbReference type="ARBA" id="ARBA00022801"/>
    </source>
</evidence>
<protein>
    <submittedName>
        <fullName evidence="3">Alpha/beta hydrolase fold domain-containing protein</fullName>
    </submittedName>
</protein>
<comment type="caution">
    <text evidence="3">The sequence shown here is derived from an EMBL/GenBank/DDBJ whole genome shotgun (WGS) entry which is preliminary data.</text>
</comment>
<evidence type="ECO:0000313" key="4">
    <source>
        <dbReference type="Proteomes" id="UP001165541"/>
    </source>
</evidence>
<sequence>MCMHPDLEAFLDLVAAAGRDPMHRQPLAIARAEYDRAARDLDDTTDAVAEIRHCAVPCRDSATVAARLYLPQQPQRGAGLPVLLYFHGGGYTVGGLDSHDGLCRALCARTPCAVLSVAYRLAPEHKFPTACNDAEDAYLWLLEHGRALGLDTRRIATGGDSAGGTLATALALMARDATWPKPRAQVLLYPCTSASQDTASHRRYASGYLLEGDTLQWMYAHYLRNDDDREDRRFAPLEAPDLRGLPAAFVGLAEHDVLLDEGLGYAERLKAAGVPTTVVVYEGMVHDFARLANVVPEAAQRVRSEMAAFLARAFTRCD</sequence>
<dbReference type="GO" id="GO:0016787">
    <property type="term" value="F:hydrolase activity"/>
    <property type="evidence" value="ECO:0007669"/>
    <property type="project" value="UniProtKB-KW"/>
</dbReference>
<dbReference type="PANTHER" id="PTHR48081:SF8">
    <property type="entry name" value="ALPHA_BETA HYDROLASE FOLD-3 DOMAIN-CONTAINING PROTEIN-RELATED"/>
    <property type="match status" value="1"/>
</dbReference>
<name>A0ABT0YRZ8_9BURK</name>
<dbReference type="InterPro" id="IPR029058">
    <property type="entry name" value="AB_hydrolase_fold"/>
</dbReference>
<organism evidence="3 4">
    <name type="scientific">Caldimonas mangrovi</name>
    <dbReference type="NCBI Taxonomy" id="2944811"/>
    <lineage>
        <taxon>Bacteria</taxon>
        <taxon>Pseudomonadati</taxon>
        <taxon>Pseudomonadota</taxon>
        <taxon>Betaproteobacteria</taxon>
        <taxon>Burkholderiales</taxon>
        <taxon>Sphaerotilaceae</taxon>
        <taxon>Caldimonas</taxon>
    </lineage>
</organism>